<dbReference type="Gene3D" id="2.30.22.10">
    <property type="entry name" value="Head domain of nucleotide exchange factor GrpE"/>
    <property type="match status" value="1"/>
</dbReference>
<feature type="region of interest" description="Disordered" evidence="4">
    <location>
        <begin position="162"/>
        <end position="184"/>
    </location>
</feature>
<comment type="function">
    <text evidence="2">Participates actively in the response to hyperosmotic and heat shock by preventing the aggregation of stress-denatured proteins, in association with DnaK and GrpE. It is the nucleotide exchange factor for DnaK and may function as a thermosensor. Unfolded proteins bind initially to DnaJ; upon interaction with the DnaJ-bound protein, DnaK hydrolyzes its bound ATP, resulting in the formation of a stable complex. GrpE releases ADP from DnaK; ATP binding to DnaK triggers the release of the substrate protein, thus completing the reaction cycle. Several rounds of ATP-dependent interactions between DnaJ, DnaK and GrpE are required for fully efficient folding.</text>
</comment>
<keyword evidence="3" id="KW-0175">Coiled coil</keyword>
<keyword evidence="1 2" id="KW-0143">Chaperone</keyword>
<evidence type="ECO:0000256" key="2">
    <source>
        <dbReference type="RuleBase" id="RU000639"/>
    </source>
</evidence>
<dbReference type="OrthoDB" id="129423at2"/>
<dbReference type="InterPro" id="IPR000740">
    <property type="entry name" value="GrpE"/>
</dbReference>
<name>A0A1H9CM73_9GAMM</name>
<dbReference type="SUPFAM" id="SSF51064">
    <property type="entry name" value="Head domain of nucleotide exchange factor GrpE"/>
    <property type="match status" value="1"/>
</dbReference>
<keyword evidence="6" id="KW-1185">Reference proteome</keyword>
<gene>
    <name evidence="5" type="ORF">SAMN05421693_11457</name>
</gene>
<sequence length="214" mass="24057">MGDPDKAQLLEQFRAYLDTAPDTLPDPEAPDLFTLLSEMAALKTEVRLESRQFRTALDQFGEVFETLRQSNQRLQEALARQREQAATERQDAETPLLLELLDLRDRLQAGHARADHYSPGWLARRSGAGRFVSGMAEGMAMNLAHLDDMLARREVRPVTTLGQPFDPHTMQAVGTSHVPDQPSGIVTREVRPGFTRQGRVLRTSEVIVNKREIS</sequence>
<reference evidence="5 6" key="1">
    <citation type="submission" date="2016-10" db="EMBL/GenBank/DDBJ databases">
        <authorList>
            <person name="de Groot N.N."/>
        </authorList>
    </citation>
    <scope>NUCLEOTIDE SEQUENCE [LARGE SCALE GENOMIC DNA]</scope>
    <source>
        <strain evidence="5 6">B7-7</strain>
    </source>
</reference>
<evidence type="ECO:0000256" key="1">
    <source>
        <dbReference type="ARBA" id="ARBA00023186"/>
    </source>
</evidence>
<dbReference type="GO" id="GO:0051082">
    <property type="term" value="F:unfolded protein binding"/>
    <property type="evidence" value="ECO:0007669"/>
    <property type="project" value="TreeGrafter"/>
</dbReference>
<evidence type="ECO:0000313" key="5">
    <source>
        <dbReference type="EMBL" id="SEQ02312.1"/>
    </source>
</evidence>
<dbReference type="GO" id="GO:0006457">
    <property type="term" value="P:protein folding"/>
    <property type="evidence" value="ECO:0007669"/>
    <property type="project" value="InterPro"/>
</dbReference>
<proteinExistence type="predicted"/>
<dbReference type="InterPro" id="IPR009012">
    <property type="entry name" value="GrpE_head"/>
</dbReference>
<dbReference type="PROSITE" id="PS01071">
    <property type="entry name" value="GRPE"/>
    <property type="match status" value="1"/>
</dbReference>
<dbReference type="GO" id="GO:0051087">
    <property type="term" value="F:protein-folding chaperone binding"/>
    <property type="evidence" value="ECO:0007669"/>
    <property type="project" value="InterPro"/>
</dbReference>
<evidence type="ECO:0000256" key="4">
    <source>
        <dbReference type="SAM" id="MobiDB-lite"/>
    </source>
</evidence>
<dbReference type="Proteomes" id="UP000199496">
    <property type="component" value="Unassembled WGS sequence"/>
</dbReference>
<dbReference type="EMBL" id="FOFO01000014">
    <property type="protein sequence ID" value="SEQ02312.1"/>
    <property type="molecule type" value="Genomic_DNA"/>
</dbReference>
<feature type="coiled-coil region" evidence="3">
    <location>
        <begin position="64"/>
        <end position="91"/>
    </location>
</feature>
<protein>
    <recommendedName>
        <fullName evidence="2">Protein GrpE</fullName>
    </recommendedName>
</protein>
<dbReference type="STRING" id="867345.SAMN05421693_11457"/>
<dbReference type="AlphaFoldDB" id="A0A1H9CM73"/>
<accession>A0A1H9CM73</accession>
<dbReference type="Pfam" id="PF01025">
    <property type="entry name" value="GrpE"/>
    <property type="match status" value="1"/>
</dbReference>
<dbReference type="PANTHER" id="PTHR21237:SF23">
    <property type="entry name" value="GRPE PROTEIN HOMOLOG, MITOCHONDRIAL"/>
    <property type="match status" value="1"/>
</dbReference>
<keyword evidence="2" id="KW-0346">Stress response</keyword>
<evidence type="ECO:0000256" key="3">
    <source>
        <dbReference type="SAM" id="Coils"/>
    </source>
</evidence>
<dbReference type="RefSeq" id="WP_090206519.1">
    <property type="nucleotide sequence ID" value="NZ_FOFO01000014.1"/>
</dbReference>
<organism evidence="5 6">
    <name type="scientific">Ectothiorhodospira magna</name>
    <dbReference type="NCBI Taxonomy" id="867345"/>
    <lineage>
        <taxon>Bacteria</taxon>
        <taxon>Pseudomonadati</taxon>
        <taxon>Pseudomonadota</taxon>
        <taxon>Gammaproteobacteria</taxon>
        <taxon>Chromatiales</taxon>
        <taxon>Ectothiorhodospiraceae</taxon>
        <taxon>Ectothiorhodospira</taxon>
    </lineage>
</organism>
<dbReference type="GO" id="GO:0000774">
    <property type="term" value="F:adenyl-nucleotide exchange factor activity"/>
    <property type="evidence" value="ECO:0007669"/>
    <property type="project" value="InterPro"/>
</dbReference>
<dbReference type="PANTHER" id="PTHR21237">
    <property type="entry name" value="GRPE PROTEIN"/>
    <property type="match status" value="1"/>
</dbReference>
<evidence type="ECO:0000313" key="6">
    <source>
        <dbReference type="Proteomes" id="UP000199496"/>
    </source>
</evidence>
<dbReference type="GO" id="GO:0042803">
    <property type="term" value="F:protein homodimerization activity"/>
    <property type="evidence" value="ECO:0007669"/>
    <property type="project" value="InterPro"/>
</dbReference>